<feature type="domain" description="CTCK" evidence="3">
    <location>
        <begin position="385"/>
        <end position="468"/>
    </location>
</feature>
<feature type="domain" description="VWFD" evidence="4">
    <location>
        <begin position="37"/>
        <end position="173"/>
    </location>
</feature>
<dbReference type="InterPro" id="IPR050780">
    <property type="entry name" value="Mucin_vWF_Thrombospondin_sf"/>
</dbReference>
<accession>A0ABD1KTP2</accession>
<dbReference type="Pfam" id="PF00094">
    <property type="entry name" value="VWD"/>
    <property type="match status" value="1"/>
</dbReference>
<dbReference type="SMART" id="SM00041">
    <property type="entry name" value="CT"/>
    <property type="match status" value="1"/>
</dbReference>
<dbReference type="InterPro" id="IPR001846">
    <property type="entry name" value="VWF_type-D"/>
</dbReference>
<dbReference type="AlphaFoldDB" id="A0ABD1KTP2"/>
<evidence type="ECO:0000256" key="1">
    <source>
        <dbReference type="ARBA" id="ARBA00023157"/>
    </source>
</evidence>
<gene>
    <name evidence="5" type="ORF">ACEWY4_001706</name>
</gene>
<keyword evidence="6" id="KW-1185">Reference proteome</keyword>
<keyword evidence="2" id="KW-0325">Glycoprotein</keyword>
<protein>
    <submittedName>
        <fullName evidence="5">Uncharacterized protein</fullName>
    </submittedName>
</protein>
<evidence type="ECO:0000313" key="6">
    <source>
        <dbReference type="Proteomes" id="UP001591681"/>
    </source>
</evidence>
<dbReference type="PANTHER" id="PTHR11339">
    <property type="entry name" value="EXTRACELLULAR MATRIX GLYCOPROTEIN RELATED"/>
    <property type="match status" value="1"/>
</dbReference>
<evidence type="ECO:0000259" key="4">
    <source>
        <dbReference type="SMART" id="SM00216"/>
    </source>
</evidence>
<reference evidence="5 6" key="1">
    <citation type="submission" date="2024-09" db="EMBL/GenBank/DDBJ databases">
        <title>A chromosome-level genome assembly of Gray's grenadier anchovy, Coilia grayii.</title>
        <authorList>
            <person name="Fu Z."/>
        </authorList>
    </citation>
    <scope>NUCLEOTIDE SEQUENCE [LARGE SCALE GENOMIC DNA]</scope>
    <source>
        <strain evidence="5">G4</strain>
        <tissue evidence="5">Muscle</tissue>
    </source>
</reference>
<dbReference type="Proteomes" id="UP001591681">
    <property type="component" value="Unassembled WGS sequence"/>
</dbReference>
<comment type="caution">
    <text evidence="5">The sequence shown here is derived from an EMBL/GenBank/DDBJ whole genome shotgun (WGS) entry which is preliminary data.</text>
</comment>
<proteinExistence type="predicted"/>
<name>A0ABD1KTP2_9TELE</name>
<evidence type="ECO:0000259" key="3">
    <source>
        <dbReference type="SMART" id="SM00041"/>
    </source>
</evidence>
<dbReference type="EMBL" id="JBHFQA010000002">
    <property type="protein sequence ID" value="KAL2102538.1"/>
    <property type="molecule type" value="Genomic_DNA"/>
</dbReference>
<keyword evidence="1" id="KW-1015">Disulfide bond</keyword>
<evidence type="ECO:0000313" key="5">
    <source>
        <dbReference type="EMBL" id="KAL2102538.1"/>
    </source>
</evidence>
<dbReference type="PANTHER" id="PTHR11339:SF410">
    <property type="entry name" value="INTESTINAL MUCIN-LIKE PROTEIN"/>
    <property type="match status" value="1"/>
</dbReference>
<dbReference type="SMART" id="SM00216">
    <property type="entry name" value="VWD"/>
    <property type="match status" value="1"/>
</dbReference>
<evidence type="ECO:0000256" key="2">
    <source>
        <dbReference type="ARBA" id="ARBA00023180"/>
    </source>
</evidence>
<dbReference type="InterPro" id="IPR006207">
    <property type="entry name" value="Cys_knot_C"/>
</dbReference>
<organism evidence="5 6">
    <name type="scientific">Coilia grayii</name>
    <name type="common">Gray's grenadier anchovy</name>
    <dbReference type="NCBI Taxonomy" id="363190"/>
    <lineage>
        <taxon>Eukaryota</taxon>
        <taxon>Metazoa</taxon>
        <taxon>Chordata</taxon>
        <taxon>Craniata</taxon>
        <taxon>Vertebrata</taxon>
        <taxon>Euteleostomi</taxon>
        <taxon>Actinopterygii</taxon>
        <taxon>Neopterygii</taxon>
        <taxon>Teleostei</taxon>
        <taxon>Clupei</taxon>
        <taxon>Clupeiformes</taxon>
        <taxon>Clupeoidei</taxon>
        <taxon>Engraulidae</taxon>
        <taxon>Coilinae</taxon>
        <taxon>Coilia</taxon>
    </lineage>
</organism>
<sequence length="477" mass="52843">MKLVQREHVWIQGLYPRNKSHVQNLQYLSALVTGLFWLGANAAQPGSECEVTGDPHYRTFQGQAYDFMGACTYTLVRERLPRYNFSIMVDNELCFGQTATLDHMPVTPPFEMHGIRFENIEGGVSVSIEEIGAYISMRSAAWVTIRLAIELFQNNTEGQCGVCGGSPCVRPSGRVEKDNCCPQTAYDWIYSDPNKPQCTSAPRNVSCDPTTPTPTTPCPQASICDIIYKITRNCGKDMKAVVQNCKFDVCIAGPNISCTYLAQAAALCAPVCVKWRHLLNGMCDVSCENGMVYQECRDREDDYCCGSKREPGRGLDEEMSGCFCPMHQPGDTWEANCKICTCNNRTRTTECQERPKPTPPICGSDSALITDCCGVQTCGNHTCGIQMTQVSVQYRSCNASLLLPTCQGTCGKDLRFQTDSNGFLVQQRIHSVCQEKTFDERIVSLCNGSALFPYKHITSCTCQPQNTTMPVGKFIIP</sequence>